<evidence type="ECO:0000256" key="4">
    <source>
        <dbReference type="ARBA" id="ARBA00022438"/>
    </source>
</evidence>
<dbReference type="GO" id="GO:0005737">
    <property type="term" value="C:cytoplasm"/>
    <property type="evidence" value="ECO:0007669"/>
    <property type="project" value="UniProtKB-SubCell"/>
</dbReference>
<keyword evidence="5 8" id="KW-0963">Cytoplasm</keyword>
<evidence type="ECO:0000313" key="12">
    <source>
        <dbReference type="EMBL" id="KAA2263371.1"/>
    </source>
</evidence>
<dbReference type="PIRSF" id="PIRSF006431">
    <property type="entry name" value="Pept_S33"/>
    <property type="match status" value="1"/>
</dbReference>
<evidence type="ECO:0000256" key="7">
    <source>
        <dbReference type="ARBA" id="ARBA00022801"/>
    </source>
</evidence>
<dbReference type="NCBIfam" id="TIGR01249">
    <property type="entry name" value="pro_imino_pep_1"/>
    <property type="match status" value="1"/>
</dbReference>
<keyword evidence="13" id="KW-1185">Reference proteome</keyword>
<organism evidence="12 13">
    <name type="scientific">Solihabitans fulvus</name>
    <dbReference type="NCBI Taxonomy" id="1892852"/>
    <lineage>
        <taxon>Bacteria</taxon>
        <taxon>Bacillati</taxon>
        <taxon>Actinomycetota</taxon>
        <taxon>Actinomycetes</taxon>
        <taxon>Pseudonocardiales</taxon>
        <taxon>Pseudonocardiaceae</taxon>
        <taxon>Solihabitans</taxon>
    </lineage>
</organism>
<comment type="similarity">
    <text evidence="3 8 10">Belongs to the peptidase S33 family.</text>
</comment>
<dbReference type="InterPro" id="IPR029058">
    <property type="entry name" value="AB_hydrolase_fold"/>
</dbReference>
<comment type="caution">
    <text evidence="12">The sequence shown here is derived from an EMBL/GenBank/DDBJ whole genome shotgun (WGS) entry which is preliminary data.</text>
</comment>
<comment type="subcellular location">
    <subcellularLocation>
        <location evidence="2 8">Cytoplasm</location>
    </subcellularLocation>
</comment>
<evidence type="ECO:0000256" key="3">
    <source>
        <dbReference type="ARBA" id="ARBA00010088"/>
    </source>
</evidence>
<evidence type="ECO:0000256" key="5">
    <source>
        <dbReference type="ARBA" id="ARBA00022490"/>
    </source>
</evidence>
<dbReference type="Proteomes" id="UP000323454">
    <property type="component" value="Unassembled WGS sequence"/>
</dbReference>
<feature type="active site" evidence="9">
    <location>
        <position position="272"/>
    </location>
</feature>
<dbReference type="SUPFAM" id="SSF53474">
    <property type="entry name" value="alpha/beta-Hydrolases"/>
    <property type="match status" value="1"/>
</dbReference>
<dbReference type="Pfam" id="PF00561">
    <property type="entry name" value="Abhydrolase_1"/>
    <property type="match status" value="1"/>
</dbReference>
<feature type="active site" description="Nucleophile" evidence="9">
    <location>
        <position position="116"/>
    </location>
</feature>
<protein>
    <recommendedName>
        <fullName evidence="8 10">Proline iminopeptidase</fullName>
        <shortName evidence="8">PIP</shortName>
        <ecNumber evidence="8 10">3.4.11.5</ecNumber>
    </recommendedName>
    <alternativeName>
        <fullName evidence="8">Prolyl aminopeptidase</fullName>
    </alternativeName>
</protein>
<feature type="active site" description="Proton donor" evidence="9">
    <location>
        <position position="300"/>
    </location>
</feature>
<reference evidence="12 13" key="1">
    <citation type="submission" date="2019-09" db="EMBL/GenBank/DDBJ databases">
        <title>Goodfellowia gen. nov., a new genus of the Pseudonocardineae related to Actinoalloteichus, containing Goodfellowia coeruleoviolacea gen. nov., comb. nov. gen. nov., comb. nov.</title>
        <authorList>
            <person name="Labeda D."/>
        </authorList>
    </citation>
    <scope>NUCLEOTIDE SEQUENCE [LARGE SCALE GENOMIC DNA]</scope>
    <source>
        <strain evidence="12 13">AN110305</strain>
    </source>
</reference>
<dbReference type="AlphaFoldDB" id="A0A5B2XKB0"/>
<proteinExistence type="inferred from homology"/>
<dbReference type="InterPro" id="IPR002410">
    <property type="entry name" value="Peptidase_S33"/>
</dbReference>
<dbReference type="OrthoDB" id="9796770at2"/>
<evidence type="ECO:0000313" key="13">
    <source>
        <dbReference type="Proteomes" id="UP000323454"/>
    </source>
</evidence>
<gene>
    <name evidence="12" type="primary">pip</name>
    <name evidence="12" type="ORF">F0L68_10065</name>
</gene>
<sequence>MTEPLYPPIEPYEHGMLDVGDGNRVYWEACGNPEGKPALFVHGGPGWGALPIRRRCFDPDRYRIVLFDQRGCGRSTPHASDPATDLRHNTTEHLLGDLERLREHLGVDRWLLYGGSWGSTLLLAYAQRHPHLVSEIVIAGVTTSSRREIDWLYRDAGRLFPEQWHQFRDGVPAPDRDGDLVAAYARLMADPDPEVRVAAANAWCAWEDAFDSVEPNGTPGAFASRSLADRLALVRICSHYFANGAWLPDGALLRDAGRLAGIPGVLIHGRLDLSSPLDTAWELARAWPDAELAVIDDSGHHGSDTMQARIRSALDGFARQ</sequence>
<dbReference type="Gene3D" id="3.40.50.1820">
    <property type="entry name" value="alpha/beta hydrolase"/>
    <property type="match status" value="1"/>
</dbReference>
<keyword evidence="4 8" id="KW-0031">Aminopeptidase</keyword>
<dbReference type="GO" id="GO:0004177">
    <property type="term" value="F:aminopeptidase activity"/>
    <property type="evidence" value="ECO:0007669"/>
    <property type="project" value="UniProtKB-UniRule"/>
</dbReference>
<comment type="catalytic activity">
    <reaction evidence="1 8 10">
        <text>Release of N-terminal proline from a peptide.</text>
        <dbReference type="EC" id="3.4.11.5"/>
    </reaction>
</comment>
<evidence type="ECO:0000256" key="2">
    <source>
        <dbReference type="ARBA" id="ARBA00004496"/>
    </source>
</evidence>
<name>A0A5B2XKB0_9PSEU</name>
<dbReference type="InterPro" id="IPR005944">
    <property type="entry name" value="Pro_iminopeptidase"/>
</dbReference>
<evidence type="ECO:0000256" key="8">
    <source>
        <dbReference type="PIRNR" id="PIRNR006431"/>
    </source>
</evidence>
<evidence type="ECO:0000256" key="1">
    <source>
        <dbReference type="ARBA" id="ARBA00001585"/>
    </source>
</evidence>
<evidence type="ECO:0000259" key="11">
    <source>
        <dbReference type="Pfam" id="PF00561"/>
    </source>
</evidence>
<evidence type="ECO:0000256" key="10">
    <source>
        <dbReference type="RuleBase" id="RU003421"/>
    </source>
</evidence>
<reference evidence="12 13" key="2">
    <citation type="submission" date="2019-09" db="EMBL/GenBank/DDBJ databases">
        <authorList>
            <person name="Jin C."/>
        </authorList>
    </citation>
    <scope>NUCLEOTIDE SEQUENCE [LARGE SCALE GENOMIC DNA]</scope>
    <source>
        <strain evidence="12 13">AN110305</strain>
    </source>
</reference>
<dbReference type="GO" id="GO:0006508">
    <property type="term" value="P:proteolysis"/>
    <property type="evidence" value="ECO:0007669"/>
    <property type="project" value="UniProtKB-KW"/>
</dbReference>
<keyword evidence="6 8" id="KW-0645">Protease</keyword>
<feature type="domain" description="AB hydrolase-1" evidence="11">
    <location>
        <begin position="39"/>
        <end position="302"/>
    </location>
</feature>
<dbReference type="EC" id="3.4.11.5" evidence="8 10"/>
<dbReference type="PANTHER" id="PTHR43722:SF1">
    <property type="entry name" value="PROLINE IMINOPEPTIDASE"/>
    <property type="match status" value="1"/>
</dbReference>
<dbReference type="RefSeq" id="WP_149849236.1">
    <property type="nucleotide sequence ID" value="NZ_VUOB01000017.1"/>
</dbReference>
<dbReference type="PRINTS" id="PR00793">
    <property type="entry name" value="PROAMNOPTASE"/>
</dbReference>
<dbReference type="PANTHER" id="PTHR43722">
    <property type="entry name" value="PROLINE IMINOPEPTIDASE"/>
    <property type="match status" value="1"/>
</dbReference>
<dbReference type="InterPro" id="IPR000073">
    <property type="entry name" value="AB_hydrolase_1"/>
</dbReference>
<evidence type="ECO:0000256" key="6">
    <source>
        <dbReference type="ARBA" id="ARBA00022670"/>
    </source>
</evidence>
<keyword evidence="7 8" id="KW-0378">Hydrolase</keyword>
<dbReference type="EMBL" id="VUOB01000017">
    <property type="protein sequence ID" value="KAA2263371.1"/>
    <property type="molecule type" value="Genomic_DNA"/>
</dbReference>
<accession>A0A5B2XKB0</accession>
<evidence type="ECO:0000256" key="9">
    <source>
        <dbReference type="PIRSR" id="PIRSR006431-1"/>
    </source>
</evidence>